<reference evidence="2 3" key="1">
    <citation type="journal article" date="2015" name="Genome Biol.">
        <title>Comparative genomics of Steinernema reveals deeply conserved gene regulatory networks.</title>
        <authorList>
            <person name="Dillman A.R."/>
            <person name="Macchietto M."/>
            <person name="Porter C.F."/>
            <person name="Rogers A."/>
            <person name="Williams B."/>
            <person name="Antoshechkin I."/>
            <person name="Lee M.M."/>
            <person name="Goodwin Z."/>
            <person name="Lu X."/>
            <person name="Lewis E.E."/>
            <person name="Goodrich-Blair H."/>
            <person name="Stock S.P."/>
            <person name="Adams B.J."/>
            <person name="Sternberg P.W."/>
            <person name="Mortazavi A."/>
        </authorList>
    </citation>
    <scope>NUCLEOTIDE SEQUENCE [LARGE SCALE GENOMIC DNA]</scope>
    <source>
        <strain evidence="2 3">ALL</strain>
    </source>
</reference>
<reference evidence="2 3" key="2">
    <citation type="journal article" date="2019" name="G3 (Bethesda)">
        <title>Hybrid Assembly of the Genome of the Entomopathogenic Nematode Steinernema carpocapsae Identifies the X-Chromosome.</title>
        <authorList>
            <person name="Serra L."/>
            <person name="Macchietto M."/>
            <person name="Macias-Munoz A."/>
            <person name="McGill C.J."/>
            <person name="Rodriguez I.M."/>
            <person name="Rodriguez B."/>
            <person name="Murad R."/>
            <person name="Mortazavi A."/>
        </authorList>
    </citation>
    <scope>NUCLEOTIDE SEQUENCE [LARGE SCALE GENOMIC DNA]</scope>
    <source>
        <strain evidence="2 3">ALL</strain>
    </source>
</reference>
<feature type="region of interest" description="Disordered" evidence="1">
    <location>
        <begin position="194"/>
        <end position="237"/>
    </location>
</feature>
<dbReference type="EMBL" id="AZBU02000011">
    <property type="protein sequence ID" value="TKR61761.1"/>
    <property type="molecule type" value="Genomic_DNA"/>
</dbReference>
<protein>
    <submittedName>
        <fullName evidence="2">Uncharacterized protein</fullName>
    </submittedName>
</protein>
<proteinExistence type="predicted"/>
<sequence length="282" mass="30717">MADKGYFSTLEIPVQKYDSIKYNCTRTPTFTVDWRYYSLQLYYETDYPLTEGEDKTVNDIKLGLTIRILRRLKSNIRSCCTIVLTAALVSFRSPNTSCSILCFENWDTYKPKPVPTTTTTPKPTPPKTVSTTSTSTTTKIPTTTSTTTPATTTPKTVPCTTVTIPSTKPTVTVTLTPATPKNAAASTTTKIPTTITEPMTTPMTASTTPKPTTKTTREATTTTTGSETLQNANPPSCTKKVTCDIESCGNKVKKTCIIFVDGKPITGVDADVNGVQNFHYIL</sequence>
<dbReference type="Proteomes" id="UP000298663">
    <property type="component" value="Unassembled WGS sequence"/>
</dbReference>
<organism evidence="2 3">
    <name type="scientific">Steinernema carpocapsae</name>
    <name type="common">Entomopathogenic nematode</name>
    <dbReference type="NCBI Taxonomy" id="34508"/>
    <lineage>
        <taxon>Eukaryota</taxon>
        <taxon>Metazoa</taxon>
        <taxon>Ecdysozoa</taxon>
        <taxon>Nematoda</taxon>
        <taxon>Chromadorea</taxon>
        <taxon>Rhabditida</taxon>
        <taxon>Tylenchina</taxon>
        <taxon>Panagrolaimomorpha</taxon>
        <taxon>Strongyloidoidea</taxon>
        <taxon>Steinernematidae</taxon>
        <taxon>Steinernema</taxon>
    </lineage>
</organism>
<comment type="caution">
    <text evidence="2">The sequence shown here is derived from an EMBL/GenBank/DDBJ whole genome shotgun (WGS) entry which is preliminary data.</text>
</comment>
<evidence type="ECO:0000313" key="3">
    <source>
        <dbReference type="Proteomes" id="UP000298663"/>
    </source>
</evidence>
<accession>A0A4U5LZH3</accession>
<feature type="region of interest" description="Disordered" evidence="1">
    <location>
        <begin position="113"/>
        <end position="156"/>
    </location>
</feature>
<evidence type="ECO:0000313" key="2">
    <source>
        <dbReference type="EMBL" id="TKR61761.1"/>
    </source>
</evidence>
<feature type="compositionally biased region" description="Low complexity" evidence="1">
    <location>
        <begin position="194"/>
        <end position="228"/>
    </location>
</feature>
<dbReference type="AlphaFoldDB" id="A0A4U5LZH3"/>
<evidence type="ECO:0000256" key="1">
    <source>
        <dbReference type="SAM" id="MobiDB-lite"/>
    </source>
</evidence>
<gene>
    <name evidence="2" type="ORF">L596_028829</name>
</gene>
<keyword evidence="3" id="KW-1185">Reference proteome</keyword>
<name>A0A4U5LZH3_STECR</name>
<feature type="compositionally biased region" description="Low complexity" evidence="1">
    <location>
        <begin position="115"/>
        <end position="156"/>
    </location>
</feature>